<name>A0A9X2XXC6_9BACT</name>
<gene>
    <name evidence="4" type="ORF">OCK74_10100</name>
</gene>
<organism evidence="4 5">
    <name type="scientific">Paraflavisolibacter caeni</name>
    <dbReference type="NCBI Taxonomy" id="2982496"/>
    <lineage>
        <taxon>Bacteria</taxon>
        <taxon>Pseudomonadati</taxon>
        <taxon>Bacteroidota</taxon>
        <taxon>Chitinophagia</taxon>
        <taxon>Chitinophagales</taxon>
        <taxon>Chitinophagaceae</taxon>
        <taxon>Paraflavisolibacter</taxon>
    </lineage>
</organism>
<dbReference type="PANTHER" id="PTHR37299">
    <property type="entry name" value="TRANSCRIPTIONAL REGULATOR-RELATED"/>
    <property type="match status" value="1"/>
</dbReference>
<reference evidence="4" key="1">
    <citation type="submission" date="2022-09" db="EMBL/GenBank/DDBJ databases">
        <authorList>
            <person name="Yuan C."/>
            <person name="Ke Z."/>
        </authorList>
    </citation>
    <scope>NUCLEOTIDE SEQUENCE</scope>
    <source>
        <strain evidence="4">LB-8</strain>
    </source>
</reference>
<dbReference type="AlphaFoldDB" id="A0A9X2XXC6"/>
<dbReference type="PROSITE" id="PS50930">
    <property type="entry name" value="HTH_LYTTR"/>
    <property type="match status" value="1"/>
</dbReference>
<keyword evidence="1" id="KW-0597">Phosphoprotein</keyword>
<evidence type="ECO:0000313" key="5">
    <source>
        <dbReference type="Proteomes" id="UP001155483"/>
    </source>
</evidence>
<dbReference type="Gene3D" id="3.40.50.2300">
    <property type="match status" value="1"/>
</dbReference>
<evidence type="ECO:0000259" key="2">
    <source>
        <dbReference type="PROSITE" id="PS50110"/>
    </source>
</evidence>
<dbReference type="InterPro" id="IPR007492">
    <property type="entry name" value="LytTR_DNA-bd_dom"/>
</dbReference>
<dbReference type="RefSeq" id="WP_279296912.1">
    <property type="nucleotide sequence ID" value="NZ_JAOTIF010000006.1"/>
</dbReference>
<comment type="caution">
    <text evidence="4">The sequence shown here is derived from an EMBL/GenBank/DDBJ whole genome shotgun (WGS) entry which is preliminary data.</text>
</comment>
<dbReference type="GO" id="GO:0003677">
    <property type="term" value="F:DNA binding"/>
    <property type="evidence" value="ECO:0007669"/>
    <property type="project" value="UniProtKB-KW"/>
</dbReference>
<protein>
    <submittedName>
        <fullName evidence="4">LytTR family DNA-binding domain-containing protein</fullName>
    </submittedName>
</protein>
<dbReference type="Pfam" id="PF00072">
    <property type="entry name" value="Response_reg"/>
    <property type="match status" value="1"/>
</dbReference>
<feature type="domain" description="Response regulatory" evidence="2">
    <location>
        <begin position="2"/>
        <end position="115"/>
    </location>
</feature>
<dbReference type="FunFam" id="3.40.50.2300:FF:000361">
    <property type="entry name" value="Two-component system response regulator"/>
    <property type="match status" value="1"/>
</dbReference>
<dbReference type="Gene3D" id="2.40.50.1020">
    <property type="entry name" value="LytTr DNA-binding domain"/>
    <property type="match status" value="1"/>
</dbReference>
<dbReference type="InterPro" id="IPR011006">
    <property type="entry name" value="CheY-like_superfamily"/>
</dbReference>
<feature type="domain" description="HTH LytTR-type" evidence="3">
    <location>
        <begin position="147"/>
        <end position="254"/>
    </location>
</feature>
<dbReference type="EMBL" id="JAOTIF010000006">
    <property type="protein sequence ID" value="MCU7549468.1"/>
    <property type="molecule type" value="Genomic_DNA"/>
</dbReference>
<sequence length="254" mass="29582">MKVLIVEDEILLAKQLKSLLQELEPELEIDGQTNSIDTTVQWLQQNEEPDLIFMDIELADGQCFDIFSQVIVKCPVIFTTAYDEYALRAFKVNSIDYLLKPINSQELKKALLKWRDLYIERKQPIVSLEALVKQLKGSVGSNYRERFLVKQGQKLVSINTTEVAYFFSRHALSFLVTRSNQKFVIDYTLDEVEQVISPNQFFRANRQFILAHDMITSVHNWFNGKLKLEIRLPLEEDIIVSREKASIFKEWMGA</sequence>
<dbReference type="InterPro" id="IPR001789">
    <property type="entry name" value="Sig_transdc_resp-reg_receiver"/>
</dbReference>
<dbReference type="PANTHER" id="PTHR37299:SF1">
    <property type="entry name" value="STAGE 0 SPORULATION PROTEIN A HOMOLOG"/>
    <property type="match status" value="1"/>
</dbReference>
<reference evidence="4" key="2">
    <citation type="submission" date="2023-04" db="EMBL/GenBank/DDBJ databases">
        <title>Paracnuella aquatica gen. nov., sp. nov., a member of the family Chitinophagaceae isolated from a hot spring.</title>
        <authorList>
            <person name="Wang C."/>
        </authorList>
    </citation>
    <scope>NUCLEOTIDE SEQUENCE</scope>
    <source>
        <strain evidence="4">LB-8</strain>
    </source>
</reference>
<keyword evidence="4" id="KW-0238">DNA-binding</keyword>
<keyword evidence="5" id="KW-1185">Reference proteome</keyword>
<dbReference type="SMART" id="SM00850">
    <property type="entry name" value="LytTR"/>
    <property type="match status" value="1"/>
</dbReference>
<evidence type="ECO:0000313" key="4">
    <source>
        <dbReference type="EMBL" id="MCU7549468.1"/>
    </source>
</evidence>
<dbReference type="Proteomes" id="UP001155483">
    <property type="component" value="Unassembled WGS sequence"/>
</dbReference>
<accession>A0A9X2XXC6</accession>
<dbReference type="GO" id="GO:0000156">
    <property type="term" value="F:phosphorelay response regulator activity"/>
    <property type="evidence" value="ECO:0007669"/>
    <property type="project" value="InterPro"/>
</dbReference>
<proteinExistence type="predicted"/>
<evidence type="ECO:0000259" key="3">
    <source>
        <dbReference type="PROSITE" id="PS50930"/>
    </source>
</evidence>
<dbReference type="SMART" id="SM00448">
    <property type="entry name" value="REC"/>
    <property type="match status" value="1"/>
</dbReference>
<dbReference type="Pfam" id="PF04397">
    <property type="entry name" value="LytTR"/>
    <property type="match status" value="1"/>
</dbReference>
<dbReference type="PROSITE" id="PS50110">
    <property type="entry name" value="RESPONSE_REGULATORY"/>
    <property type="match status" value="1"/>
</dbReference>
<dbReference type="SUPFAM" id="SSF52172">
    <property type="entry name" value="CheY-like"/>
    <property type="match status" value="1"/>
</dbReference>
<dbReference type="InterPro" id="IPR046947">
    <property type="entry name" value="LytR-like"/>
</dbReference>
<feature type="modified residue" description="4-aspartylphosphate" evidence="1">
    <location>
        <position position="55"/>
    </location>
</feature>
<evidence type="ECO:0000256" key="1">
    <source>
        <dbReference type="PROSITE-ProRule" id="PRU00169"/>
    </source>
</evidence>